<evidence type="ECO:0000313" key="1">
    <source>
        <dbReference type="EMBL" id="SNS23948.1"/>
    </source>
</evidence>
<reference evidence="1 2" key="1">
    <citation type="submission" date="2017-06" db="EMBL/GenBank/DDBJ databases">
        <authorList>
            <person name="Kim H.J."/>
            <person name="Triplett B.A."/>
        </authorList>
    </citation>
    <scope>NUCLEOTIDE SEQUENCE [LARGE SCALE GENOMIC DNA]</scope>
    <source>
        <strain evidence="1 2">DSM 43151</strain>
    </source>
</reference>
<sequence length="183" mass="18852">MIKNLNWAGPILMAGVLVVGVVASYRAAHSDPAPRKLGSCTTVPETVLAISADPMLTRHPAGTGLGEVAEGMLTCNGGTGTGGLEALAAAEVGARLSGSLPEAAVRAFYADLAQQSGWRADERPTGLFSATKPTGDCPWWFVLSSTRDRGYRVQVYYQPAGAYAASCGWADGDAILLPLGGGN</sequence>
<dbReference type="EMBL" id="FZNR01000012">
    <property type="protein sequence ID" value="SNS23948.1"/>
    <property type="molecule type" value="Genomic_DNA"/>
</dbReference>
<gene>
    <name evidence="1" type="ORF">SAMN06264365_112105</name>
</gene>
<dbReference type="AlphaFoldDB" id="A0A239CVY6"/>
<dbReference type="OrthoDB" id="3297898at2"/>
<proteinExistence type="predicted"/>
<name>A0A239CVY6_9ACTN</name>
<organism evidence="1 2">
    <name type="scientific">Actinoplanes regularis</name>
    <dbReference type="NCBI Taxonomy" id="52697"/>
    <lineage>
        <taxon>Bacteria</taxon>
        <taxon>Bacillati</taxon>
        <taxon>Actinomycetota</taxon>
        <taxon>Actinomycetes</taxon>
        <taxon>Micromonosporales</taxon>
        <taxon>Micromonosporaceae</taxon>
        <taxon>Actinoplanes</taxon>
    </lineage>
</organism>
<keyword evidence="2" id="KW-1185">Reference proteome</keyword>
<accession>A0A239CVY6</accession>
<dbReference type="RefSeq" id="WP_143232615.1">
    <property type="nucleotide sequence ID" value="NZ_BOMU01000064.1"/>
</dbReference>
<protein>
    <submittedName>
        <fullName evidence="1">Uncharacterized protein</fullName>
    </submittedName>
</protein>
<dbReference type="Proteomes" id="UP000198415">
    <property type="component" value="Unassembled WGS sequence"/>
</dbReference>
<evidence type="ECO:0000313" key="2">
    <source>
        <dbReference type="Proteomes" id="UP000198415"/>
    </source>
</evidence>